<dbReference type="Proteomes" id="UP000790787">
    <property type="component" value="Chromosome 10"/>
</dbReference>
<reference evidence="1" key="1">
    <citation type="journal article" date="2014" name="Nat. Commun.">
        <title>The tobacco genome sequence and its comparison with those of tomato and potato.</title>
        <authorList>
            <person name="Sierro N."/>
            <person name="Battey J.N."/>
            <person name="Ouadi S."/>
            <person name="Bakaher N."/>
            <person name="Bovet L."/>
            <person name="Willig A."/>
            <person name="Goepfert S."/>
            <person name="Peitsch M.C."/>
            <person name="Ivanov N.V."/>
        </authorList>
    </citation>
    <scope>NUCLEOTIDE SEQUENCE [LARGE SCALE GENOMIC DNA]</scope>
</reference>
<protein>
    <submittedName>
        <fullName evidence="2">Eukaryotic initiation factor 4A-9 isoform X1</fullName>
    </submittedName>
</protein>
<name>A0AC58S0I8_TOBAC</name>
<reference evidence="2" key="2">
    <citation type="submission" date="2025-08" db="UniProtKB">
        <authorList>
            <consortium name="RefSeq"/>
        </authorList>
    </citation>
    <scope>IDENTIFICATION</scope>
    <source>
        <tissue evidence="2">Leaf</tissue>
    </source>
</reference>
<proteinExistence type="predicted"/>
<organism evidence="1 2">
    <name type="scientific">Nicotiana tabacum</name>
    <name type="common">Common tobacco</name>
    <dbReference type="NCBI Taxonomy" id="4097"/>
    <lineage>
        <taxon>Eukaryota</taxon>
        <taxon>Viridiplantae</taxon>
        <taxon>Streptophyta</taxon>
        <taxon>Embryophyta</taxon>
        <taxon>Tracheophyta</taxon>
        <taxon>Spermatophyta</taxon>
        <taxon>Magnoliopsida</taxon>
        <taxon>eudicotyledons</taxon>
        <taxon>Gunneridae</taxon>
        <taxon>Pentapetalae</taxon>
        <taxon>asterids</taxon>
        <taxon>lamiids</taxon>
        <taxon>Solanales</taxon>
        <taxon>Solanaceae</taxon>
        <taxon>Nicotianoideae</taxon>
        <taxon>Nicotianeae</taxon>
        <taxon>Nicotiana</taxon>
    </lineage>
</organism>
<sequence length="895" mass="100092">MVTAMDCRNWDEDVYRDSILLERESQCRTVFRTAFAPNPNPNHNSYPDLIVAGISDGTIASYSISSCLDLSSAGNSLVPVAESSWLVQGHDGPAYDVKFYGNDEDSLLLSCGDDGRIRGWKWKELLGSKEPVQGGTSEPILDLVNPQQKGPWGALSPIPENNCMAVNTQTGSIFAAAGDSCAYCWDVEKNEIKMVLKGHSDYLHCIVARNSHNQVITGSEDGTARIWDCRTGKCIQIIDLHKDKRSRELFPYVSCIALDASESWLACGSGRSLSVWNLPACECVSRITTTAAIQDAIFHDNQVLAVGAEPLLSRFDLNGDIISQIPCAPQSLFSISLHPSGVTAVAGYGALVDIVSQFGSHLCTFQDYEFHFKFLELERLEIEKESITARISGITVRKIYFMLTIHLKLSLNDTLKERANSSEQEKIWVSLATTEPSKHSHIIVSYLYKLQWAVDPRSLGKNPNFSYYSQLQHLFSSSTSSVMAGAAPEGSQFDARQYDSKMTELLNAEGQDFFTSYDEVYDSFDAMGLKENLLRGIYAYGFEKPSAIQQRGIVPFCKGLDVIQQAQSGTGKTATFCSGILQQLDYELLDCQALVLAPTRELAQQIEKVMRALGDYLGVKVHACVGGTSVREDQRILSSGVHVVVGTPGRVFDMLRRQSLRPDHIKMFVLDEADEMLSRGFKDQIYDIFQLLPPKIQVGVFSATMPPEALEITRKFMNKPVRILVKRDELTLEGIKQFYVNVDKEEWKLETLCDLYETLAITQSVIFVNTRRKVDWLTDKMRSRDHTVSATHGDMDQNTRDIIMREFRSGSSRVLITTDLLARGIDVQQVSLVINYDLPTQPENYLHRIGRSGRFGRKGVSINFVTSDDERMLSDIQRFYNVVIEELPANVADLL</sequence>
<dbReference type="RefSeq" id="XP_075078495.1">
    <property type="nucleotide sequence ID" value="XM_075222394.1"/>
</dbReference>
<evidence type="ECO:0000313" key="2">
    <source>
        <dbReference type="RefSeq" id="XP_075078495.1"/>
    </source>
</evidence>
<keyword evidence="2" id="KW-0648">Protein biosynthesis</keyword>
<accession>A0AC58S0I8</accession>
<gene>
    <name evidence="2" type="primary">LOC107787142</name>
    <name evidence="2" type="synonym">eIF-4A-9</name>
</gene>
<keyword evidence="1" id="KW-1185">Reference proteome</keyword>
<keyword evidence="2" id="KW-0396">Initiation factor</keyword>
<evidence type="ECO:0000313" key="1">
    <source>
        <dbReference type="Proteomes" id="UP000790787"/>
    </source>
</evidence>